<dbReference type="SMART" id="SM00320">
    <property type="entry name" value="WD40"/>
    <property type="match status" value="13"/>
</dbReference>
<dbReference type="InterPro" id="IPR036322">
    <property type="entry name" value="WD40_repeat_dom_sf"/>
</dbReference>
<feature type="repeat" description="WD" evidence="1">
    <location>
        <begin position="508"/>
        <end position="549"/>
    </location>
</feature>
<feature type="repeat" description="WD" evidence="1">
    <location>
        <begin position="802"/>
        <end position="853"/>
    </location>
</feature>
<keyword evidence="1" id="KW-0853">WD repeat</keyword>
<dbReference type="PANTHER" id="PTHR19879">
    <property type="entry name" value="TRANSCRIPTION INITIATION FACTOR TFIID"/>
    <property type="match status" value="1"/>
</dbReference>
<dbReference type="InterPro" id="IPR035897">
    <property type="entry name" value="Toll_tir_struct_dom_sf"/>
</dbReference>
<evidence type="ECO:0000313" key="3">
    <source>
        <dbReference type="EMBL" id="MBM7800285.1"/>
    </source>
</evidence>
<dbReference type="InterPro" id="IPR002372">
    <property type="entry name" value="PQQ_rpt_dom"/>
</dbReference>
<keyword evidence="4" id="KW-1185">Reference proteome</keyword>
<sequence length="922" mass="97289">MAEPGGYDAFISYSHAADGQLAPALRSGLEQLARPWRRRRALRVFQDSSGLAATPGLWSTIQEALDRSRSFILLASPAAASSAWVQQEIDHFRRTHGTRSMFLALTDGFCQWDPGRRDFDWAASTALPRQLSGAFAEEPLFVDLRWARSEGQLDLRNPRFRNAVGDLAAPLHGVARDELDALDLVQYRRARRARRVATTGIAGLAVLATVAGSVAVLNAAEARAQQRSAEASALRADRASKVSEAGRLAAISSGYAAPQTDLALLLALHSLKLADTREGRLALATAMTRPAASSAVLPGTSTVGLSLAVGRSGQLASGGGDGDVLVWERAGAGKPQRLSGHRAAVTELSFASDESLLASVDLAGRTLVQRPSGGAKPVTLDGVADAVFRPGTVELAVVGLDGAVALLDGRSGERLWQTPAVGPASTSSSDHMAVAASPDGKTLAVASPDRRIVLLAADTGRRLRTWRIDGSAGNDVTFDPSSTVVAAGGDDGVVRSWQATTGTLLHEFRGNQSGIRRVSYGLDGRTIASGGLDARLRIYDVGSERIVGDLAGHNWGVSGVAFAADGHTLLSSAPQDGVRQWNVDTGRPRWVLTGHRAPVIAADFTTDSTVLATLSTDRVMLWHPDRDEGPFASFSSPGYDLDLTPDGRTVVVAGFDGRVHLHDTTGGRETGRLGSAGEPLWSVSVSPDGRQVAAVDSTGVLRTWALGDGRQRLQQRVLPAGAARVRFSPDGARLAAVGEGSRVVLLEAGTGRRLLSWAPPGDPGRGAAAVAFSPDGSRLAVGLPNGWLYLLDVRSGAVVRSFAAHQNKIYALAFSPDSSMLATAAFNGGGISVGGFDGGLRLWDLLTGQQVGELVYHDSQVETVAFSPDGQWLVSGGADREVLLWSAYQQWRRRACQIAGRELTDAEKEAFLKPADRTSRVC</sequence>
<comment type="caution">
    <text evidence="3">The sequence shown here is derived from an EMBL/GenBank/DDBJ whole genome shotgun (WGS) entry which is preliminary data.</text>
</comment>
<dbReference type="SUPFAM" id="SSF50978">
    <property type="entry name" value="WD40 repeat-like"/>
    <property type="match status" value="2"/>
</dbReference>
<dbReference type="Pfam" id="PF00400">
    <property type="entry name" value="WD40"/>
    <property type="match status" value="3"/>
</dbReference>
<protein>
    <submittedName>
        <fullName evidence="3">WD40 repeat protein</fullName>
    </submittedName>
</protein>
<dbReference type="Pfam" id="PF13676">
    <property type="entry name" value="TIR_2"/>
    <property type="match status" value="1"/>
</dbReference>
<name>A0ABS2RMP5_9ACTN</name>
<feature type="repeat" description="WD" evidence="1">
    <location>
        <begin position="476"/>
        <end position="507"/>
    </location>
</feature>
<dbReference type="RefSeq" id="WP_204919571.1">
    <property type="nucleotide sequence ID" value="NZ_BAAAQP010000003.1"/>
</dbReference>
<dbReference type="Gene3D" id="3.40.50.10140">
    <property type="entry name" value="Toll/interleukin-1 receptor homology (TIR) domain"/>
    <property type="match status" value="1"/>
</dbReference>
<proteinExistence type="predicted"/>
<dbReference type="SUPFAM" id="SSF52200">
    <property type="entry name" value="Toll/Interleukin receptor TIR domain"/>
    <property type="match status" value="1"/>
</dbReference>
<dbReference type="SMART" id="SM00255">
    <property type="entry name" value="TIR"/>
    <property type="match status" value="1"/>
</dbReference>
<feature type="repeat" description="WD" evidence="1">
    <location>
        <begin position="854"/>
        <end position="886"/>
    </location>
</feature>
<dbReference type="EMBL" id="JAFBCF010000001">
    <property type="protein sequence ID" value="MBM7800285.1"/>
    <property type="molecule type" value="Genomic_DNA"/>
</dbReference>
<dbReference type="PROSITE" id="PS50082">
    <property type="entry name" value="WD_REPEATS_2"/>
    <property type="match status" value="5"/>
</dbReference>
<reference evidence="3 4" key="1">
    <citation type="submission" date="2021-01" db="EMBL/GenBank/DDBJ databases">
        <title>Sequencing the genomes of 1000 actinobacteria strains.</title>
        <authorList>
            <person name="Klenk H.-P."/>
        </authorList>
    </citation>
    <scope>NUCLEOTIDE SEQUENCE [LARGE SCALE GENOMIC DNA]</scope>
    <source>
        <strain evidence="3 4">DSM 18662</strain>
    </source>
</reference>
<dbReference type="InterPro" id="IPR001680">
    <property type="entry name" value="WD40_rpt"/>
</dbReference>
<dbReference type="PANTHER" id="PTHR19879:SF9">
    <property type="entry name" value="TRANSCRIPTION INITIATION FACTOR TFIID SUBUNIT 5"/>
    <property type="match status" value="1"/>
</dbReference>
<dbReference type="Pfam" id="PF13360">
    <property type="entry name" value="PQQ_2"/>
    <property type="match status" value="1"/>
</dbReference>
<evidence type="ECO:0000259" key="2">
    <source>
        <dbReference type="PROSITE" id="PS50104"/>
    </source>
</evidence>
<gene>
    <name evidence="3" type="ORF">JOE57_003206</name>
</gene>
<dbReference type="PROSITE" id="PS50294">
    <property type="entry name" value="WD_REPEATS_REGION"/>
    <property type="match status" value="2"/>
</dbReference>
<dbReference type="InterPro" id="IPR000157">
    <property type="entry name" value="TIR_dom"/>
</dbReference>
<organism evidence="3 4">
    <name type="scientific">Microlunatus panaciterrae</name>
    <dbReference type="NCBI Taxonomy" id="400768"/>
    <lineage>
        <taxon>Bacteria</taxon>
        <taxon>Bacillati</taxon>
        <taxon>Actinomycetota</taxon>
        <taxon>Actinomycetes</taxon>
        <taxon>Propionibacteriales</taxon>
        <taxon>Propionibacteriaceae</taxon>
        <taxon>Microlunatus</taxon>
    </lineage>
</organism>
<dbReference type="PROSITE" id="PS50104">
    <property type="entry name" value="TIR"/>
    <property type="match status" value="1"/>
</dbReference>
<feature type="repeat" description="WD" evidence="1">
    <location>
        <begin position="550"/>
        <end position="591"/>
    </location>
</feature>
<dbReference type="Proteomes" id="UP000704762">
    <property type="component" value="Unassembled WGS sequence"/>
</dbReference>
<dbReference type="CDD" id="cd00200">
    <property type="entry name" value="WD40"/>
    <property type="match status" value="1"/>
</dbReference>
<evidence type="ECO:0000256" key="1">
    <source>
        <dbReference type="PROSITE-ProRule" id="PRU00221"/>
    </source>
</evidence>
<evidence type="ECO:0000313" key="4">
    <source>
        <dbReference type="Proteomes" id="UP000704762"/>
    </source>
</evidence>
<accession>A0ABS2RMP5</accession>
<dbReference type="InterPro" id="IPR015943">
    <property type="entry name" value="WD40/YVTN_repeat-like_dom_sf"/>
</dbReference>
<dbReference type="Gene3D" id="2.130.10.10">
    <property type="entry name" value="YVTN repeat-like/Quinoprotein amine dehydrogenase"/>
    <property type="match status" value="4"/>
</dbReference>
<feature type="domain" description="TIR" evidence="2">
    <location>
        <begin position="5"/>
        <end position="153"/>
    </location>
</feature>